<dbReference type="SUPFAM" id="SSF55729">
    <property type="entry name" value="Acyl-CoA N-acyltransferases (Nat)"/>
    <property type="match status" value="1"/>
</dbReference>
<dbReference type="InterPro" id="IPR000182">
    <property type="entry name" value="GNAT_dom"/>
</dbReference>
<evidence type="ECO:0000313" key="2">
    <source>
        <dbReference type="EMBL" id="XDI06311.1"/>
    </source>
</evidence>
<dbReference type="PROSITE" id="PS51186">
    <property type="entry name" value="GNAT"/>
    <property type="match status" value="1"/>
</dbReference>
<name>A0AB39BIU8_9MICO</name>
<dbReference type="RefSeq" id="WP_368498694.1">
    <property type="nucleotide sequence ID" value="NZ_CP162511.1"/>
</dbReference>
<dbReference type="Pfam" id="PF00583">
    <property type="entry name" value="Acetyltransf_1"/>
    <property type="match status" value="1"/>
</dbReference>
<dbReference type="Gene3D" id="3.40.630.30">
    <property type="match status" value="1"/>
</dbReference>
<dbReference type="EMBL" id="CP162511">
    <property type="protein sequence ID" value="XDI06311.1"/>
    <property type="molecule type" value="Genomic_DNA"/>
</dbReference>
<evidence type="ECO:0000259" key="1">
    <source>
        <dbReference type="PROSITE" id="PS51186"/>
    </source>
</evidence>
<reference evidence="2" key="1">
    <citation type="submission" date="2024-05" db="EMBL/GenBank/DDBJ databases">
        <title>Herbiconiux sp. A18JL235.</title>
        <authorList>
            <person name="Zhang G."/>
        </authorList>
    </citation>
    <scope>NUCLEOTIDE SEQUENCE</scope>
    <source>
        <strain evidence="2">A18JL235</strain>
    </source>
</reference>
<proteinExistence type="predicted"/>
<protein>
    <submittedName>
        <fullName evidence="2">N-acetyltransferase family protein</fullName>
    </submittedName>
</protein>
<accession>A0AB39BIU8</accession>
<feature type="domain" description="N-acetyltransferase" evidence="1">
    <location>
        <begin position="17"/>
        <end position="203"/>
    </location>
</feature>
<dbReference type="AlphaFoldDB" id="A0AB39BIU8"/>
<sequence>MSERRARAAGAGAGAEVRIRSASAAAPDREAIAGICIATGDAGTDARASGLGEPALGALVARYATCYLDLEPAFAVVAELDGRVLGYALGALDTADFATRFEQLDDHSLTAAERREHARGLRVPEAERFPSHLHVDLLPEAQGRGLGRRLVDEVHGRLAVAGSRGVHLGVDPRNTVALAFYPRVGFARAREEPEVVIFTRPLPAA</sequence>
<dbReference type="InterPro" id="IPR016181">
    <property type="entry name" value="Acyl_CoA_acyltransferase"/>
</dbReference>
<dbReference type="GO" id="GO:0016747">
    <property type="term" value="F:acyltransferase activity, transferring groups other than amino-acyl groups"/>
    <property type="evidence" value="ECO:0007669"/>
    <property type="project" value="InterPro"/>
</dbReference>
<organism evidence="2">
    <name type="scientific">Herbiconiux sp. A18JL235</name>
    <dbReference type="NCBI Taxonomy" id="3152363"/>
    <lineage>
        <taxon>Bacteria</taxon>
        <taxon>Bacillati</taxon>
        <taxon>Actinomycetota</taxon>
        <taxon>Actinomycetes</taxon>
        <taxon>Micrococcales</taxon>
        <taxon>Microbacteriaceae</taxon>
        <taxon>Herbiconiux</taxon>
    </lineage>
</organism>
<gene>
    <name evidence="2" type="ORF">ABFY20_04225</name>
</gene>